<dbReference type="EMBL" id="PFRZ01000003">
    <property type="protein sequence ID" value="PJC34416.1"/>
    <property type="molecule type" value="Genomic_DNA"/>
</dbReference>
<dbReference type="InterPro" id="IPR037185">
    <property type="entry name" value="EmrE-like"/>
</dbReference>
<keyword evidence="1" id="KW-1133">Transmembrane helix</keyword>
<accession>A0A2M8F538</accession>
<reference evidence="4" key="1">
    <citation type="submission" date="2017-09" db="EMBL/GenBank/DDBJ databases">
        <title>Depth-based differentiation of microbial function through sediment-hosted aquifers and enrichment of novel symbionts in the deep terrestrial subsurface.</title>
        <authorList>
            <person name="Probst A.J."/>
            <person name="Ladd B."/>
            <person name="Jarett J.K."/>
            <person name="Geller-Mcgrath D.E."/>
            <person name="Sieber C.M.K."/>
            <person name="Emerson J.B."/>
            <person name="Anantharaman K."/>
            <person name="Thomas B.C."/>
            <person name="Malmstrom R."/>
            <person name="Stieglmeier M."/>
            <person name="Klingl A."/>
            <person name="Woyke T."/>
            <person name="Ryan C.M."/>
            <person name="Banfield J.F."/>
        </authorList>
    </citation>
    <scope>NUCLEOTIDE SEQUENCE [LARGE SCALE GENOMIC DNA]</scope>
</reference>
<protein>
    <recommendedName>
        <fullName evidence="2">EamA domain-containing protein</fullName>
    </recommendedName>
</protein>
<name>A0A2M8F538_9BACT</name>
<gene>
    <name evidence="3" type="ORF">CO048_00130</name>
</gene>
<dbReference type="GO" id="GO:0016020">
    <property type="term" value="C:membrane"/>
    <property type="evidence" value="ECO:0007669"/>
    <property type="project" value="InterPro"/>
</dbReference>
<feature type="transmembrane region" description="Helical" evidence="1">
    <location>
        <begin position="97"/>
        <end position="117"/>
    </location>
</feature>
<dbReference type="AlphaFoldDB" id="A0A2M8F538"/>
<feature type="transmembrane region" description="Helical" evidence="1">
    <location>
        <begin position="64"/>
        <end position="85"/>
    </location>
</feature>
<keyword evidence="1" id="KW-0472">Membrane</keyword>
<organism evidence="3 4">
    <name type="scientific">Candidatus Roizmanbacteria bacterium CG_4_9_14_0_2_um_filter_35_15</name>
    <dbReference type="NCBI Taxonomy" id="1974836"/>
    <lineage>
        <taxon>Bacteria</taxon>
        <taxon>Candidatus Roizmaniibacteriota</taxon>
    </lineage>
</organism>
<evidence type="ECO:0000313" key="4">
    <source>
        <dbReference type="Proteomes" id="UP000230580"/>
    </source>
</evidence>
<keyword evidence="1" id="KW-0812">Transmembrane</keyword>
<comment type="caution">
    <text evidence="3">The sequence shown here is derived from an EMBL/GenBank/DDBJ whole genome shotgun (WGS) entry which is preliminary data.</text>
</comment>
<dbReference type="SUPFAM" id="SSF103481">
    <property type="entry name" value="Multidrug resistance efflux transporter EmrE"/>
    <property type="match status" value="1"/>
</dbReference>
<evidence type="ECO:0000313" key="3">
    <source>
        <dbReference type="EMBL" id="PJC34416.1"/>
    </source>
</evidence>
<dbReference type="InterPro" id="IPR000620">
    <property type="entry name" value="EamA_dom"/>
</dbReference>
<evidence type="ECO:0000256" key="1">
    <source>
        <dbReference type="SAM" id="Phobius"/>
    </source>
</evidence>
<proteinExistence type="predicted"/>
<feature type="non-terminal residue" evidence="3">
    <location>
        <position position="1"/>
    </location>
</feature>
<dbReference type="Pfam" id="PF00892">
    <property type="entry name" value="EamA"/>
    <property type="match status" value="1"/>
</dbReference>
<evidence type="ECO:0000259" key="2">
    <source>
        <dbReference type="Pfam" id="PF00892"/>
    </source>
</evidence>
<dbReference type="Proteomes" id="UP000230580">
    <property type="component" value="Unassembled WGS sequence"/>
</dbReference>
<sequence length="145" mass="16069">KIGGFFAILAALGQAVYLILRKKLYSYSSAFLMLSNTFIGVITLGILSIIFEKNLYFKGGINHLSLKTWITTLIFGVDNFLAWLTMTKGFEYFKATAGSLILLSELLFGILFAFIFFKEVPTTLTVIGGMLLLFSISTVILKGEN</sequence>
<feature type="transmembrane region" description="Helical" evidence="1">
    <location>
        <begin position="31"/>
        <end position="52"/>
    </location>
</feature>
<feature type="transmembrane region" description="Helical" evidence="1">
    <location>
        <begin position="124"/>
        <end position="141"/>
    </location>
</feature>
<feature type="domain" description="EamA" evidence="2">
    <location>
        <begin position="2"/>
        <end position="139"/>
    </location>
</feature>